<organism evidence="2 3">
    <name type="scientific">Phytomonospora endophytica</name>
    <dbReference type="NCBI Taxonomy" id="714109"/>
    <lineage>
        <taxon>Bacteria</taxon>
        <taxon>Bacillati</taxon>
        <taxon>Actinomycetota</taxon>
        <taxon>Actinomycetes</taxon>
        <taxon>Micromonosporales</taxon>
        <taxon>Micromonosporaceae</taxon>
        <taxon>Phytomonospora</taxon>
    </lineage>
</organism>
<evidence type="ECO:0000313" key="3">
    <source>
        <dbReference type="Proteomes" id="UP000548476"/>
    </source>
</evidence>
<keyword evidence="1" id="KW-0812">Transmembrane</keyword>
<feature type="transmembrane region" description="Helical" evidence="1">
    <location>
        <begin position="43"/>
        <end position="64"/>
    </location>
</feature>
<proteinExistence type="predicted"/>
<gene>
    <name evidence="2" type="ORF">HNR73_000999</name>
</gene>
<protein>
    <submittedName>
        <fullName evidence="2">Uncharacterized protein</fullName>
    </submittedName>
</protein>
<name>A0A841FHU8_9ACTN</name>
<comment type="caution">
    <text evidence="2">The sequence shown here is derived from an EMBL/GenBank/DDBJ whole genome shotgun (WGS) entry which is preliminary data.</text>
</comment>
<dbReference type="AlphaFoldDB" id="A0A841FHU8"/>
<accession>A0A841FHU8</accession>
<keyword evidence="3" id="KW-1185">Reference proteome</keyword>
<keyword evidence="1" id="KW-0472">Membrane</keyword>
<dbReference type="RefSeq" id="WP_184786051.1">
    <property type="nucleotide sequence ID" value="NZ_BONT01000023.1"/>
</dbReference>
<dbReference type="EMBL" id="JACHGT010000002">
    <property type="protein sequence ID" value="MBB6033152.1"/>
    <property type="molecule type" value="Genomic_DNA"/>
</dbReference>
<evidence type="ECO:0000313" key="2">
    <source>
        <dbReference type="EMBL" id="MBB6033152.1"/>
    </source>
</evidence>
<evidence type="ECO:0000256" key="1">
    <source>
        <dbReference type="SAM" id="Phobius"/>
    </source>
</evidence>
<sequence>MTRELERVLRATFEDRSRPVPPQTDGLADTVIGRARGVRRRRVMAGGASALAVVVLAGLALVFGRGVSPSEDIPTGDNLPIPVIAGLDVAVPNPSDKSGPYLQAGDGTRVSLPPGEELTDAVRVDGGFFAITTREENSHLAFYPLSGPSQPIADGRKLAMAVDANYELVAVTRVDGRGVRLDVYGFDGSIVGEGRQLGPDAVLGGWSNSLVMYEDGDQFLQAWNPTEGIHFASRPEKAMRFMGPTTDWSTYVTYQDPAEGGPCLGSVEPFDDFRVLKRFCYRELPSEAITVSPNGEWFVARGYLAPDQYRFSSTHLSQDLGSDTGSMQPLPGFEVKAWMWLSDQELVYESEGTWYRFNLYTMAADTLPIPADSSATPVTIAFKA</sequence>
<reference evidence="2 3" key="1">
    <citation type="submission" date="2020-08" db="EMBL/GenBank/DDBJ databases">
        <title>Genomic Encyclopedia of Type Strains, Phase IV (KMG-IV): sequencing the most valuable type-strain genomes for metagenomic binning, comparative biology and taxonomic classification.</title>
        <authorList>
            <person name="Goeker M."/>
        </authorList>
    </citation>
    <scope>NUCLEOTIDE SEQUENCE [LARGE SCALE GENOMIC DNA]</scope>
    <source>
        <strain evidence="2 3">YIM 65646</strain>
    </source>
</reference>
<dbReference type="Proteomes" id="UP000548476">
    <property type="component" value="Unassembled WGS sequence"/>
</dbReference>
<keyword evidence="1" id="KW-1133">Transmembrane helix</keyword>